<sequence>METKSLARKVTALVQHRSPLIKEYVQSTVLDNCLVPASTTEQYVDLEIGQPLIEQWIREGYSHLHIGVIRIVLTLHGRKGLPVTARIALLNTIYKEYKHAVIGT</sequence>
<protein>
    <submittedName>
        <fullName evidence="1">Uncharacterized protein</fullName>
    </submittedName>
</protein>
<gene>
    <name evidence="1" type="ORF">Ddye_021755</name>
</gene>
<dbReference type="AlphaFoldDB" id="A0AAD9WYA7"/>
<evidence type="ECO:0000313" key="1">
    <source>
        <dbReference type="EMBL" id="KAK2646560.1"/>
    </source>
</evidence>
<accession>A0AAD9WYA7</accession>
<evidence type="ECO:0000313" key="2">
    <source>
        <dbReference type="Proteomes" id="UP001280121"/>
    </source>
</evidence>
<comment type="caution">
    <text evidence="1">The sequence shown here is derived from an EMBL/GenBank/DDBJ whole genome shotgun (WGS) entry which is preliminary data.</text>
</comment>
<dbReference type="InterPro" id="IPR053098">
    <property type="entry name" value="Petuviruses_polyprotein"/>
</dbReference>
<name>A0AAD9WYA7_9ROSI</name>
<reference evidence="1" key="1">
    <citation type="journal article" date="2023" name="Plant J.">
        <title>Genome sequences and population genomics provide insights into the demographic history, inbreeding, and mutation load of two 'living fossil' tree species of Dipteronia.</title>
        <authorList>
            <person name="Feng Y."/>
            <person name="Comes H.P."/>
            <person name="Chen J."/>
            <person name="Zhu S."/>
            <person name="Lu R."/>
            <person name="Zhang X."/>
            <person name="Li P."/>
            <person name="Qiu J."/>
            <person name="Olsen K.M."/>
            <person name="Qiu Y."/>
        </authorList>
    </citation>
    <scope>NUCLEOTIDE SEQUENCE</scope>
    <source>
        <strain evidence="1">KIB01</strain>
    </source>
</reference>
<dbReference type="PANTHER" id="PTHR48435:SF1">
    <property type="entry name" value="POLYPROTEIN"/>
    <property type="match status" value="1"/>
</dbReference>
<proteinExistence type="predicted"/>
<keyword evidence="2" id="KW-1185">Reference proteome</keyword>
<dbReference type="EMBL" id="JANJYI010000006">
    <property type="protein sequence ID" value="KAK2646560.1"/>
    <property type="molecule type" value="Genomic_DNA"/>
</dbReference>
<dbReference type="PANTHER" id="PTHR48435">
    <property type="entry name" value="POLYPROTEIN"/>
    <property type="match status" value="1"/>
</dbReference>
<organism evidence="1 2">
    <name type="scientific">Dipteronia dyeriana</name>
    <dbReference type="NCBI Taxonomy" id="168575"/>
    <lineage>
        <taxon>Eukaryota</taxon>
        <taxon>Viridiplantae</taxon>
        <taxon>Streptophyta</taxon>
        <taxon>Embryophyta</taxon>
        <taxon>Tracheophyta</taxon>
        <taxon>Spermatophyta</taxon>
        <taxon>Magnoliopsida</taxon>
        <taxon>eudicotyledons</taxon>
        <taxon>Gunneridae</taxon>
        <taxon>Pentapetalae</taxon>
        <taxon>rosids</taxon>
        <taxon>malvids</taxon>
        <taxon>Sapindales</taxon>
        <taxon>Sapindaceae</taxon>
        <taxon>Hippocastanoideae</taxon>
        <taxon>Acereae</taxon>
        <taxon>Dipteronia</taxon>
    </lineage>
</organism>
<dbReference type="Proteomes" id="UP001280121">
    <property type="component" value="Unassembled WGS sequence"/>
</dbReference>